<evidence type="ECO:0000313" key="3">
    <source>
        <dbReference type="Proteomes" id="UP000694843"/>
    </source>
</evidence>
<dbReference type="InterPro" id="IPR036514">
    <property type="entry name" value="SGNH_hydro_sf"/>
</dbReference>
<protein>
    <submittedName>
        <fullName evidence="4">Uncharacterized protein LOC108678926</fullName>
    </submittedName>
</protein>
<dbReference type="RefSeq" id="XP_018022911.2">
    <property type="nucleotide sequence ID" value="XM_018167422.2"/>
</dbReference>
<dbReference type="Proteomes" id="UP000694843">
    <property type="component" value="Unplaced"/>
</dbReference>
<organism evidence="3 4">
    <name type="scientific">Hyalella azteca</name>
    <name type="common">Amphipod</name>
    <dbReference type="NCBI Taxonomy" id="294128"/>
    <lineage>
        <taxon>Eukaryota</taxon>
        <taxon>Metazoa</taxon>
        <taxon>Ecdysozoa</taxon>
        <taxon>Arthropoda</taxon>
        <taxon>Crustacea</taxon>
        <taxon>Multicrustacea</taxon>
        <taxon>Malacostraca</taxon>
        <taxon>Eumalacostraca</taxon>
        <taxon>Peracarida</taxon>
        <taxon>Amphipoda</taxon>
        <taxon>Senticaudata</taxon>
        <taxon>Talitrida</taxon>
        <taxon>Talitroidea</taxon>
        <taxon>Hyalellidae</taxon>
        <taxon>Hyalella</taxon>
    </lineage>
</organism>
<dbReference type="KEGG" id="hazt:108678926"/>
<evidence type="ECO:0000256" key="1">
    <source>
        <dbReference type="SAM" id="MobiDB-lite"/>
    </source>
</evidence>
<evidence type="ECO:0000313" key="4">
    <source>
        <dbReference type="RefSeq" id="XP_018022911.2"/>
    </source>
</evidence>
<dbReference type="GeneID" id="108678926"/>
<dbReference type="Gene3D" id="3.40.50.1110">
    <property type="entry name" value="SGNH hydrolase"/>
    <property type="match status" value="1"/>
</dbReference>
<name>A0A8B7PCF8_HYAAZ</name>
<dbReference type="SUPFAM" id="SSF52266">
    <property type="entry name" value="SGNH hydrolase"/>
    <property type="match status" value="1"/>
</dbReference>
<dbReference type="Pfam" id="PF17182">
    <property type="entry name" value="OSK"/>
    <property type="match status" value="1"/>
</dbReference>
<reference evidence="4" key="1">
    <citation type="submission" date="2025-08" db="UniProtKB">
        <authorList>
            <consortium name="RefSeq"/>
        </authorList>
    </citation>
    <scope>IDENTIFICATION</scope>
    <source>
        <tissue evidence="4">Whole organism</tissue>
    </source>
</reference>
<keyword evidence="3" id="KW-1185">Reference proteome</keyword>
<feature type="region of interest" description="Disordered" evidence="1">
    <location>
        <begin position="1"/>
        <end position="26"/>
    </location>
</feature>
<dbReference type="CTD" id="41066"/>
<dbReference type="InterPro" id="IPR033447">
    <property type="entry name" value="OSK"/>
</dbReference>
<dbReference type="AlphaFoldDB" id="A0A8B7PCF8"/>
<proteinExistence type="predicted"/>
<sequence length="181" mass="20220">MMAEALADTTSDGEETNADVGEEYPGPSSATVPMAFVNINGLDYELMGDSMMLRLWSYATKSSARRQKGLCVSGSTMKQLARRIRDAPDLGPRIVLMIGTNEFLRWSGEPPSLSFLQEEFGCVLTALREHPRAGYVTRCILLTLPSLPKFGYKHPVRRVWKDFNLYILELQGCWFSCISSA</sequence>
<feature type="domain" description="OSK" evidence="2">
    <location>
        <begin position="41"/>
        <end position="171"/>
    </location>
</feature>
<feature type="compositionally biased region" description="Acidic residues" evidence="1">
    <location>
        <begin position="11"/>
        <end position="22"/>
    </location>
</feature>
<dbReference type="OrthoDB" id="10034606at2759"/>
<gene>
    <name evidence="4" type="primary">LOC108678926</name>
</gene>
<accession>A0A8B7PCF8</accession>
<evidence type="ECO:0000259" key="2">
    <source>
        <dbReference type="Pfam" id="PF17182"/>
    </source>
</evidence>